<evidence type="ECO:0000313" key="5">
    <source>
        <dbReference type="Proteomes" id="UP000010146"/>
    </source>
</evidence>
<organism evidence="4 5">
    <name type="scientific">Caldanaerobacter subterraneus subsp. pacificus DSM 12653</name>
    <dbReference type="NCBI Taxonomy" id="391606"/>
    <lineage>
        <taxon>Bacteria</taxon>
        <taxon>Bacillati</taxon>
        <taxon>Bacillota</taxon>
        <taxon>Clostridia</taxon>
        <taxon>Thermoanaerobacterales</taxon>
        <taxon>Thermoanaerobacteraceae</taxon>
        <taxon>Caldanaerobacter</taxon>
    </lineage>
</organism>
<comment type="caution">
    <text evidence="4">The sequence shown here is derived from an EMBL/GenBank/DDBJ whole genome shotgun (WGS) entry which is preliminary data.</text>
</comment>
<dbReference type="EMBL" id="ABXP02000082">
    <property type="protein sequence ID" value="KKC29392.1"/>
    <property type="molecule type" value="Genomic_DNA"/>
</dbReference>
<dbReference type="PANTHER" id="PTHR37313">
    <property type="entry name" value="UPF0749 PROTEIN RV1825"/>
    <property type="match status" value="1"/>
</dbReference>
<keyword evidence="3" id="KW-1133">Transmembrane helix</keyword>
<dbReference type="AlphaFoldDB" id="A0A0F5PL43"/>
<feature type="transmembrane region" description="Helical" evidence="3">
    <location>
        <begin position="6"/>
        <end position="23"/>
    </location>
</feature>
<protein>
    <recommendedName>
        <fullName evidence="6">DUF881 domain-containing protein</fullName>
    </recommendedName>
</protein>
<evidence type="ECO:0008006" key="6">
    <source>
        <dbReference type="Google" id="ProtNLM"/>
    </source>
</evidence>
<evidence type="ECO:0000256" key="2">
    <source>
        <dbReference type="SAM" id="Coils"/>
    </source>
</evidence>
<keyword evidence="3" id="KW-0472">Membrane</keyword>
<evidence type="ECO:0000313" key="4">
    <source>
        <dbReference type="EMBL" id="KKC29392.1"/>
    </source>
</evidence>
<reference evidence="5" key="3">
    <citation type="submission" date="2015-02" db="EMBL/GenBank/DDBJ databases">
        <title>Genome analysis of three genomes within the thermophilic hydrogenogenic bacterial species Caldanaerobacter subterraneus.</title>
        <authorList>
            <person name="Sant'Anna F.H."/>
            <person name="Lebedinsky A."/>
            <person name="Sokolova T."/>
            <person name="Robb F.T."/>
            <person name="Gonzalez J.M."/>
        </authorList>
    </citation>
    <scope>NUCLEOTIDE SEQUENCE [LARGE SCALE GENOMIC DNA]</scope>
    <source>
        <strain evidence="5">DSM 12653</strain>
    </source>
</reference>
<keyword evidence="3" id="KW-0812">Transmembrane</keyword>
<accession>A0A0F5PL43</accession>
<evidence type="ECO:0000256" key="1">
    <source>
        <dbReference type="ARBA" id="ARBA00009108"/>
    </source>
</evidence>
<keyword evidence="2" id="KW-0175">Coiled coil</keyword>
<evidence type="ECO:0000256" key="3">
    <source>
        <dbReference type="SAM" id="Phobius"/>
    </source>
</evidence>
<reference evidence="4 5" key="2">
    <citation type="journal article" date="2015" name="BMC Genomics">
        <title>Analysis of three genomes within the thermophilic bacterial species Caldanaerobacter subterraneus with a focus on carbon monoxide dehydrogenase evolution and hydrolase diversity.</title>
        <authorList>
            <person name="Sant'Anna F.H."/>
            <person name="Lebedinsky A.V."/>
            <person name="Sokolova T.G."/>
            <person name="Robb F.T."/>
            <person name="Gonzalez J.M."/>
        </authorList>
    </citation>
    <scope>NUCLEOTIDE SEQUENCE [LARGE SCALE GENOMIC DNA]</scope>
    <source>
        <strain evidence="4 5">DSM 12653</strain>
    </source>
</reference>
<reference evidence="4 5" key="1">
    <citation type="submission" date="2008-07" db="EMBL/GenBank/DDBJ databases">
        <authorList>
            <person name="Gonzalez J."/>
            <person name="Sokolova T."/>
            <person name="Ferriera S."/>
            <person name="Johnson J."/>
            <person name="Kravitz S."/>
            <person name="Beeson K."/>
            <person name="Sutton G."/>
            <person name="Rogers Y.-H."/>
            <person name="Friedman R."/>
            <person name="Frazier M."/>
            <person name="Venter J.C."/>
        </authorList>
    </citation>
    <scope>NUCLEOTIDE SEQUENCE [LARGE SCALE GENOMIC DNA]</scope>
    <source>
        <strain evidence="4 5">DSM 12653</strain>
    </source>
</reference>
<dbReference type="InterPro" id="IPR010273">
    <property type="entry name" value="DUF881"/>
</dbReference>
<gene>
    <name evidence="4" type="ORF">CDSM653_01517</name>
</gene>
<dbReference type="RefSeq" id="WP_011025865.1">
    <property type="nucleotide sequence ID" value="NZ_ABXP02000082.1"/>
</dbReference>
<sequence>MKKGFSIYISIALVSLVLGIMLSTQFKIVKKGGVVTAQRAEELATQLKQLQSEKEALLKQISELEAKINAYEDSASKNSVITQTLKSEVEKYKELAGLTDLQGPGVIVTVNDSKQPVPPGQDPNLFLVHDEDLLRIVNELRAAGAEAISLNDQRLIATSEIRCVGPTVVVNSVRFAAPYVIKAIGDPDTLEAALKLKGGVVDSLATWGIEVNIKKSDKIVIKKYDGVLKFRYAKPLVEGEKK</sequence>
<dbReference type="PANTHER" id="PTHR37313:SF2">
    <property type="entry name" value="UPF0749 PROTEIN YLXX"/>
    <property type="match status" value="1"/>
</dbReference>
<dbReference type="Pfam" id="PF05949">
    <property type="entry name" value="DUF881"/>
    <property type="match status" value="1"/>
</dbReference>
<dbReference type="Gene3D" id="3.30.70.1880">
    <property type="entry name" value="Protein of unknown function DUF881"/>
    <property type="match status" value="1"/>
</dbReference>
<feature type="coiled-coil region" evidence="2">
    <location>
        <begin position="40"/>
        <end position="74"/>
    </location>
</feature>
<name>A0A0F5PL43_9THEO</name>
<proteinExistence type="inferred from homology"/>
<comment type="similarity">
    <text evidence="1">Belongs to the UPF0749 family.</text>
</comment>
<dbReference type="Proteomes" id="UP000010146">
    <property type="component" value="Unassembled WGS sequence"/>
</dbReference>